<reference evidence="2 3" key="1">
    <citation type="submission" date="2012-06" db="EMBL/GenBank/DDBJ databases">
        <title>Finished chromosome of genome of Microcoleus sp. PCC 7113.</title>
        <authorList>
            <consortium name="US DOE Joint Genome Institute"/>
            <person name="Gugger M."/>
            <person name="Coursin T."/>
            <person name="Rippka R."/>
            <person name="Tandeau De Marsac N."/>
            <person name="Huntemann M."/>
            <person name="Wei C.-L."/>
            <person name="Han J."/>
            <person name="Detter J.C."/>
            <person name="Han C."/>
            <person name="Tapia R."/>
            <person name="Chen A."/>
            <person name="Kyrpides N."/>
            <person name="Mavromatis K."/>
            <person name="Markowitz V."/>
            <person name="Szeto E."/>
            <person name="Ivanova N."/>
            <person name="Pagani I."/>
            <person name="Pati A."/>
            <person name="Goodwin L."/>
            <person name="Nordberg H.P."/>
            <person name="Cantor M.N."/>
            <person name="Hua S.X."/>
            <person name="Woyke T."/>
            <person name="Kerfeld C.A."/>
        </authorList>
    </citation>
    <scope>NUCLEOTIDE SEQUENCE [LARGE SCALE GENOMIC DNA]</scope>
    <source>
        <strain evidence="2 3">PCC 7113</strain>
    </source>
</reference>
<dbReference type="EMBL" id="CP003630">
    <property type="protein sequence ID" value="AFZ16972.1"/>
    <property type="molecule type" value="Genomic_DNA"/>
</dbReference>
<dbReference type="InterPro" id="IPR007345">
    <property type="entry name" value="Polysacch_pyruvyl_Trfase"/>
</dbReference>
<dbReference type="OrthoDB" id="3199616at2"/>
<evidence type="ECO:0000259" key="1">
    <source>
        <dbReference type="Pfam" id="PF04230"/>
    </source>
</evidence>
<proteinExistence type="predicted"/>
<keyword evidence="3" id="KW-1185">Reference proteome</keyword>
<feature type="domain" description="Polysaccharide pyruvyl transferase" evidence="1">
    <location>
        <begin position="16"/>
        <end position="284"/>
    </location>
</feature>
<evidence type="ECO:0000313" key="3">
    <source>
        <dbReference type="Proteomes" id="UP000010471"/>
    </source>
</evidence>
<keyword evidence="2" id="KW-0808">Transferase</keyword>
<dbReference type="Pfam" id="PF04230">
    <property type="entry name" value="PS_pyruv_trans"/>
    <property type="match status" value="1"/>
</dbReference>
<sequence length="355" mass="38924">MGQIRAILCGYYGKGNGGDEALLASLLQMLPESVTPLVLSGNPAETRKRYGVQSCDRTSPFQVLRAMRHSDSFIWGGGSLIQDVTSAASPLYYGGLMGLARQLGLKTIAWAQGIGPLKRDLTRRVAQQCFAGCTAVSVRDRGSAALLNEWNIPFIEAPDPVWALDSKPVKGLWDLPAPRVAVNLRSHPTLTPERLASLTQALVDFQKATQACILLVPFQTSQDLSIAESIQAQLTGPNHLFQLKDPRELKGLFRGVEMAIGMRYHSLIMAAAEECRCFALSYDPKVSQLMAQLDMPGWDLNQLPNDPNLISQTWLEHYANGDSLTGDQIQSLVDRALMHRDLLTQVLSTNRSAPI</sequence>
<dbReference type="RefSeq" id="WP_015181132.1">
    <property type="nucleotide sequence ID" value="NC_019738.1"/>
</dbReference>
<organism evidence="2 3">
    <name type="scientific">Allocoleopsis franciscana PCC 7113</name>
    <dbReference type="NCBI Taxonomy" id="1173027"/>
    <lineage>
        <taxon>Bacteria</taxon>
        <taxon>Bacillati</taxon>
        <taxon>Cyanobacteriota</taxon>
        <taxon>Cyanophyceae</taxon>
        <taxon>Coleofasciculales</taxon>
        <taxon>Coleofasciculaceae</taxon>
        <taxon>Allocoleopsis</taxon>
        <taxon>Allocoleopsis franciscana</taxon>
    </lineage>
</organism>
<dbReference type="KEGG" id="mic:Mic7113_1078"/>
<gene>
    <name evidence="2" type="ORF">Mic7113_1078</name>
</gene>
<dbReference type="GO" id="GO:0016740">
    <property type="term" value="F:transferase activity"/>
    <property type="evidence" value="ECO:0007669"/>
    <property type="project" value="UniProtKB-KW"/>
</dbReference>
<evidence type="ECO:0000313" key="2">
    <source>
        <dbReference type="EMBL" id="AFZ16972.1"/>
    </source>
</evidence>
<accession>K9WBT2</accession>
<dbReference type="HOGENOM" id="CLU_039510_0_0_3"/>
<dbReference type="AlphaFoldDB" id="K9WBT2"/>
<dbReference type="STRING" id="1173027.Mic7113_1078"/>
<dbReference type="PANTHER" id="PTHR36836">
    <property type="entry name" value="COLANIC ACID BIOSYNTHESIS PROTEIN WCAK"/>
    <property type="match status" value="1"/>
</dbReference>
<dbReference type="NCBIfam" id="TIGR03609">
    <property type="entry name" value="S_layer_CsaB"/>
    <property type="match status" value="1"/>
</dbReference>
<dbReference type="PATRIC" id="fig|1173027.3.peg.1185"/>
<dbReference type="eggNOG" id="COG2327">
    <property type="taxonomic scope" value="Bacteria"/>
</dbReference>
<dbReference type="PANTHER" id="PTHR36836:SF1">
    <property type="entry name" value="COLANIC ACID BIOSYNTHESIS PROTEIN WCAK"/>
    <property type="match status" value="1"/>
</dbReference>
<protein>
    <submittedName>
        <fullName evidence="2">Polysaccharide pyruvyl transferase CsaB</fullName>
    </submittedName>
</protein>
<dbReference type="InterPro" id="IPR019896">
    <property type="entry name" value="Polysacch_pyruvyl_Trfase_CsaB"/>
</dbReference>
<name>K9WBT2_9CYAN</name>
<dbReference type="Proteomes" id="UP000010471">
    <property type="component" value="Chromosome"/>
</dbReference>